<dbReference type="Gene3D" id="3.20.20.120">
    <property type="entry name" value="Enolase-like C-terminal domain"/>
    <property type="match status" value="1"/>
</dbReference>
<keyword evidence="2" id="KW-0479">Metal-binding</keyword>
<organism evidence="5 6">
    <name type="scientific">Candidatus Moanibacter tarae</name>
    <dbReference type="NCBI Taxonomy" id="2200854"/>
    <lineage>
        <taxon>Bacteria</taxon>
        <taxon>Pseudomonadati</taxon>
        <taxon>Verrucomicrobiota</taxon>
        <taxon>Opitutia</taxon>
        <taxon>Puniceicoccales</taxon>
        <taxon>Puniceicoccales incertae sedis</taxon>
        <taxon>Candidatus Moanibacter</taxon>
    </lineage>
</organism>
<accession>A0A2Z4ABV1</accession>
<dbReference type="GO" id="GO:0000287">
    <property type="term" value="F:magnesium ion binding"/>
    <property type="evidence" value="ECO:0007669"/>
    <property type="project" value="TreeGrafter"/>
</dbReference>
<evidence type="ECO:0000259" key="4">
    <source>
        <dbReference type="SMART" id="SM00922"/>
    </source>
</evidence>
<dbReference type="EC" id="4.2.1.8" evidence="5"/>
<dbReference type="GO" id="GO:0016052">
    <property type="term" value="P:carbohydrate catabolic process"/>
    <property type="evidence" value="ECO:0007669"/>
    <property type="project" value="TreeGrafter"/>
</dbReference>
<evidence type="ECO:0000313" key="6">
    <source>
        <dbReference type="Proteomes" id="UP000247465"/>
    </source>
</evidence>
<evidence type="ECO:0000256" key="1">
    <source>
        <dbReference type="ARBA" id="ARBA00001946"/>
    </source>
</evidence>
<dbReference type="SUPFAM" id="SSF51604">
    <property type="entry name" value="Enolase C-terminal domain-like"/>
    <property type="match status" value="1"/>
</dbReference>
<dbReference type="Pfam" id="PF13378">
    <property type="entry name" value="MR_MLE_C"/>
    <property type="match status" value="1"/>
</dbReference>
<dbReference type="InterPro" id="IPR029017">
    <property type="entry name" value="Enolase-like_N"/>
</dbReference>
<dbReference type="InterPro" id="IPR036849">
    <property type="entry name" value="Enolase-like_C_sf"/>
</dbReference>
<comment type="cofactor">
    <cofactor evidence="1">
        <name>Mg(2+)</name>
        <dbReference type="ChEBI" id="CHEBI:18420"/>
    </cofactor>
</comment>
<dbReference type="SUPFAM" id="SSF54826">
    <property type="entry name" value="Enolase N-terminal domain-like"/>
    <property type="match status" value="1"/>
</dbReference>
<keyword evidence="5" id="KW-0456">Lyase</keyword>
<dbReference type="AlphaFoldDB" id="A0A2Z4ABV1"/>
<dbReference type="InterPro" id="IPR029065">
    <property type="entry name" value="Enolase_C-like"/>
</dbReference>
<evidence type="ECO:0000313" key="5">
    <source>
        <dbReference type="EMBL" id="AWT59523.1"/>
    </source>
</evidence>
<reference evidence="5 6" key="1">
    <citation type="submission" date="2018-06" db="EMBL/GenBank/DDBJ databases">
        <title>Draft Genome Sequence of a Novel Marine Bacterium Related to the Verrucomicrobia.</title>
        <authorList>
            <person name="Vosseberg J."/>
            <person name="Martijn J."/>
            <person name="Ettema T.J.G."/>
        </authorList>
    </citation>
    <scope>NUCLEOTIDE SEQUENCE [LARGE SCALE GENOMIC DNA]</scope>
    <source>
        <strain evidence="5">TARA_B100001123</strain>
    </source>
</reference>
<dbReference type="Gene3D" id="3.30.390.10">
    <property type="entry name" value="Enolase-like, N-terminal domain"/>
    <property type="match status" value="1"/>
</dbReference>
<dbReference type="InterPro" id="IPR013342">
    <property type="entry name" value="Mandelate_racemase_C"/>
</dbReference>
<dbReference type="InterPro" id="IPR013341">
    <property type="entry name" value="Mandelate_racemase_N_dom"/>
</dbReference>
<dbReference type="GO" id="GO:0008927">
    <property type="term" value="F:mannonate dehydratase activity"/>
    <property type="evidence" value="ECO:0007669"/>
    <property type="project" value="UniProtKB-EC"/>
</dbReference>
<dbReference type="PANTHER" id="PTHR13794:SF58">
    <property type="entry name" value="MITOCHONDRIAL ENOLASE SUPERFAMILY MEMBER 1"/>
    <property type="match status" value="1"/>
</dbReference>
<name>A0A2Z4ABV1_9BACT</name>
<dbReference type="InterPro" id="IPR046945">
    <property type="entry name" value="RHMD-like"/>
</dbReference>
<dbReference type="SMART" id="SM00922">
    <property type="entry name" value="MR_MLE"/>
    <property type="match status" value="1"/>
</dbReference>
<dbReference type="Pfam" id="PF02746">
    <property type="entry name" value="MR_MLE_N"/>
    <property type="match status" value="1"/>
</dbReference>
<proteinExistence type="predicted"/>
<dbReference type="EMBL" id="CP029803">
    <property type="protein sequence ID" value="AWT59523.1"/>
    <property type="molecule type" value="Genomic_DNA"/>
</dbReference>
<dbReference type="SFLD" id="SFLDS00001">
    <property type="entry name" value="Enolase"/>
    <property type="match status" value="1"/>
</dbReference>
<protein>
    <submittedName>
        <fullName evidence="5">D-mannonate dehydratase</fullName>
        <ecNumber evidence="5">4.2.1.8</ecNumber>
    </submittedName>
</protein>
<dbReference type="PANTHER" id="PTHR13794">
    <property type="entry name" value="ENOLASE SUPERFAMILY, MANDELATE RACEMASE"/>
    <property type="match status" value="1"/>
</dbReference>
<evidence type="ECO:0000256" key="2">
    <source>
        <dbReference type="ARBA" id="ARBA00022723"/>
    </source>
</evidence>
<sequence length="381" mass="42660">MRIADIKLITLELDDEHPVSQWKLTTIPNLRRIQYTHGRAKQSGTVKTRNTFLKVITDEGIESIVTTDISITPTQLSIIKNQVIGEDVFNREAIWQKLHKGTRWVYQPPGWFGAFDNCLWDILGKAANLPVHALVGRVRESLPVYLTAGDSTLEQYLEHIDIGKSFGINAYKFHTYKGGKADIPIFTKVREIVGADYDLLNDPVCSYDLREAIEVGHVMEDLDFVWLEEPMHEYKLNLYQELCDELTIPVMGTEMLMNDIGITSQWLIQGGTDLLRGNARAGTTHVLKLAHLAELYGGTIELNGVGGLSGLVHATLGCCIENTQFYEYMALSPDALREQGALWGLTNAPIIKDGHIAPNNLPGWGAQWDEEKFASLIVEEV</sequence>
<keyword evidence="3" id="KW-0460">Magnesium</keyword>
<feature type="domain" description="Mandelate racemase/muconate lactonizing enzyme C-terminal" evidence="4">
    <location>
        <begin position="153"/>
        <end position="249"/>
    </location>
</feature>
<dbReference type="KEGG" id="mtar:DF168_00713"/>
<gene>
    <name evidence="5" type="ORF">DF168_00713</name>
</gene>
<evidence type="ECO:0000256" key="3">
    <source>
        <dbReference type="ARBA" id="ARBA00022842"/>
    </source>
</evidence>
<dbReference type="Proteomes" id="UP000247465">
    <property type="component" value="Chromosome"/>
</dbReference>